<organism evidence="2">
    <name type="scientific">Aphanomyces astaci</name>
    <name type="common">Crayfish plague agent</name>
    <dbReference type="NCBI Taxonomy" id="112090"/>
    <lineage>
        <taxon>Eukaryota</taxon>
        <taxon>Sar</taxon>
        <taxon>Stramenopiles</taxon>
        <taxon>Oomycota</taxon>
        <taxon>Saprolegniomycetes</taxon>
        <taxon>Saprolegniales</taxon>
        <taxon>Verrucalvaceae</taxon>
        <taxon>Aphanomyces</taxon>
    </lineage>
</organism>
<reference evidence="2" key="1">
    <citation type="submission" date="2013-12" db="EMBL/GenBank/DDBJ databases">
        <title>The Genome Sequence of Aphanomyces astaci APO3.</title>
        <authorList>
            <consortium name="The Broad Institute Genomics Platform"/>
            <person name="Russ C."/>
            <person name="Tyler B."/>
            <person name="van West P."/>
            <person name="Dieguez-Uribeondo J."/>
            <person name="Young S.K."/>
            <person name="Zeng Q."/>
            <person name="Gargeya S."/>
            <person name="Fitzgerald M."/>
            <person name="Abouelleil A."/>
            <person name="Alvarado L."/>
            <person name="Chapman S.B."/>
            <person name="Gainer-Dewar J."/>
            <person name="Goldberg J."/>
            <person name="Griggs A."/>
            <person name="Gujja S."/>
            <person name="Hansen M."/>
            <person name="Howarth C."/>
            <person name="Imamovic A."/>
            <person name="Ireland A."/>
            <person name="Larimer J."/>
            <person name="McCowan C."/>
            <person name="Murphy C."/>
            <person name="Pearson M."/>
            <person name="Poon T.W."/>
            <person name="Priest M."/>
            <person name="Roberts A."/>
            <person name="Saif S."/>
            <person name="Shea T."/>
            <person name="Sykes S."/>
            <person name="Wortman J."/>
            <person name="Nusbaum C."/>
            <person name="Birren B."/>
        </authorList>
    </citation>
    <scope>NUCLEOTIDE SEQUENCE [LARGE SCALE GENOMIC DNA]</scope>
    <source>
        <strain evidence="2">APO3</strain>
    </source>
</reference>
<dbReference type="RefSeq" id="XP_009842993.1">
    <property type="nucleotide sequence ID" value="XM_009844691.1"/>
</dbReference>
<dbReference type="STRING" id="112090.W4FKR6"/>
<name>W4FKR6_APHAT</name>
<protein>
    <submittedName>
        <fullName evidence="2">Uncharacterized protein</fullName>
    </submittedName>
</protein>
<dbReference type="AlphaFoldDB" id="W4FKR6"/>
<dbReference type="EMBL" id="KI913197">
    <property type="protein sequence ID" value="ETV67434.1"/>
    <property type="molecule type" value="Genomic_DNA"/>
</dbReference>
<gene>
    <name evidence="2" type="ORF">H257_16315</name>
</gene>
<feature type="region of interest" description="Disordered" evidence="1">
    <location>
        <begin position="133"/>
        <end position="174"/>
    </location>
</feature>
<proteinExistence type="predicted"/>
<dbReference type="GeneID" id="20818311"/>
<evidence type="ECO:0000313" key="2">
    <source>
        <dbReference type="EMBL" id="ETV67434.1"/>
    </source>
</evidence>
<dbReference type="VEuPathDB" id="FungiDB:H257_16315"/>
<sequence length="456" mass="48978">MQMVPPAAHFENPFRILLDPGQYFFMQTAGHQEFGILVPYQEGFTLVPFQSQLSLSSRRSKVSALDSRPSVSVLARVRVGPSVPVLVRGVVGTKARSAADASAGLFNGDRVSGRSVGDDTSGDQSAFRFRPGVYTRAPSSSSNGTRPMARGFFRSRRSLSRSPNSGASPTRRRDWRTAVVVSSSVDIFPFFFRASFANTYPAAAAADPGVHAYVNRLLKRIAVSSGLTHELTSHNFRHGDAQHANGHSCLKDKKIAKMLSGRTPTGNVVVPDLSTLDPASCFAVVRVQAVAFQNCVGLAHPNLLIKPAVLEILMAKLLWHLPFLMQSCPHGPAMARLAQAANAAGFTVGNHLAWAASIERPQEAVVETPHQELGTRANDTIAQQQAVIHELVAINKALGLRVAAVEAHVGIGAAPAPPIAMPSHEDEATVPSKRHKAAATSLADLLFEWYARDPPM</sequence>
<evidence type="ECO:0000256" key="1">
    <source>
        <dbReference type="SAM" id="MobiDB-lite"/>
    </source>
</evidence>
<accession>W4FKR6</accession>